<feature type="domain" description="Alpha/beta hydrolase fold-3" evidence="3">
    <location>
        <begin position="69"/>
        <end position="248"/>
    </location>
</feature>
<dbReference type="AlphaFoldDB" id="A0A1H3FET9"/>
<dbReference type="STRING" id="574349.SAMN05443545_1087"/>
<dbReference type="GO" id="GO:0016787">
    <property type="term" value="F:hydrolase activity"/>
    <property type="evidence" value="ECO:0007669"/>
    <property type="project" value="UniProtKB-KW"/>
</dbReference>
<dbReference type="PANTHER" id="PTHR23024:SF24">
    <property type="entry name" value="ALPHA_BETA HYDROLASE FOLD-3 DOMAIN-CONTAINING PROTEIN"/>
    <property type="match status" value="1"/>
</dbReference>
<name>A0A1H3FET9_9GAMM</name>
<comment type="similarity">
    <text evidence="1">Belongs to the 'GDXG' lipolytic enzyme family.</text>
</comment>
<organism evidence="4 5">
    <name type="scientific">Aidingimonas halophila</name>
    <dbReference type="NCBI Taxonomy" id="574349"/>
    <lineage>
        <taxon>Bacteria</taxon>
        <taxon>Pseudomonadati</taxon>
        <taxon>Pseudomonadota</taxon>
        <taxon>Gammaproteobacteria</taxon>
        <taxon>Oceanospirillales</taxon>
        <taxon>Halomonadaceae</taxon>
        <taxon>Aidingimonas</taxon>
    </lineage>
</organism>
<dbReference type="InterPro" id="IPR013094">
    <property type="entry name" value="AB_hydrolase_3"/>
</dbReference>
<dbReference type="Proteomes" id="UP000198500">
    <property type="component" value="Unassembled WGS sequence"/>
</dbReference>
<evidence type="ECO:0000313" key="5">
    <source>
        <dbReference type="Proteomes" id="UP000198500"/>
    </source>
</evidence>
<dbReference type="PANTHER" id="PTHR23024">
    <property type="entry name" value="ARYLACETAMIDE DEACETYLASE"/>
    <property type="match status" value="1"/>
</dbReference>
<gene>
    <name evidence="4" type="ORF">SAMN05443545_1087</name>
</gene>
<dbReference type="RefSeq" id="WP_092571283.1">
    <property type="nucleotide sequence ID" value="NZ_BMXH01000014.1"/>
</dbReference>
<sequence length="274" mass="29548">MGLTTFIERFEAGLAELEGMPRTQARHAYERLCQSFAPADPEDMTITDDTLDGVAVRRFVPAQAEPGTVVYLHGGGWTLGSVVSHHGLTANLAERLKRTVISVDYRLAPEADYAEALDDCLRVIDACAPRAVVGDSAGATLAIHAALAYQRPIPLGLIYPPVGQPSDTTLGPDAPLLSRADILALWKQVATQIPITMDTSTTPPTATIDVLAVEHDPLTAPLERAVFAWQQAGADVTYRIAPGMVHGALHAHDILPEMREAWQDFCQALEKRLG</sequence>
<proteinExistence type="inferred from homology"/>
<dbReference type="PROSITE" id="PS01173">
    <property type="entry name" value="LIPASE_GDXG_HIS"/>
    <property type="match status" value="1"/>
</dbReference>
<accession>A0A1H3FET9</accession>
<dbReference type="Gene3D" id="3.40.50.1820">
    <property type="entry name" value="alpha/beta hydrolase"/>
    <property type="match status" value="1"/>
</dbReference>
<dbReference type="InterPro" id="IPR029058">
    <property type="entry name" value="AB_hydrolase_fold"/>
</dbReference>
<keyword evidence="5" id="KW-1185">Reference proteome</keyword>
<evidence type="ECO:0000259" key="3">
    <source>
        <dbReference type="Pfam" id="PF07859"/>
    </source>
</evidence>
<evidence type="ECO:0000313" key="4">
    <source>
        <dbReference type="EMBL" id="SDX89613.1"/>
    </source>
</evidence>
<dbReference type="Pfam" id="PF07859">
    <property type="entry name" value="Abhydrolase_3"/>
    <property type="match status" value="1"/>
</dbReference>
<evidence type="ECO:0000256" key="1">
    <source>
        <dbReference type="ARBA" id="ARBA00010515"/>
    </source>
</evidence>
<protein>
    <submittedName>
        <fullName evidence="4">Acetyl esterase</fullName>
    </submittedName>
</protein>
<keyword evidence="2" id="KW-0378">Hydrolase</keyword>
<dbReference type="SUPFAM" id="SSF53474">
    <property type="entry name" value="alpha/beta-Hydrolases"/>
    <property type="match status" value="1"/>
</dbReference>
<dbReference type="InterPro" id="IPR002168">
    <property type="entry name" value="Lipase_GDXG_HIS_AS"/>
</dbReference>
<dbReference type="OrthoDB" id="5729797at2"/>
<evidence type="ECO:0000256" key="2">
    <source>
        <dbReference type="ARBA" id="ARBA00022801"/>
    </source>
</evidence>
<dbReference type="InterPro" id="IPR050466">
    <property type="entry name" value="Carboxylest/Gibb_receptor"/>
</dbReference>
<reference evidence="4 5" key="1">
    <citation type="submission" date="2016-10" db="EMBL/GenBank/DDBJ databases">
        <authorList>
            <person name="de Groot N.N."/>
        </authorList>
    </citation>
    <scope>NUCLEOTIDE SEQUENCE [LARGE SCALE GENOMIC DNA]</scope>
    <source>
        <strain evidence="4 5">DSM 19219</strain>
    </source>
</reference>
<dbReference type="EMBL" id="FNNI01000008">
    <property type="protein sequence ID" value="SDX89613.1"/>
    <property type="molecule type" value="Genomic_DNA"/>
</dbReference>